<evidence type="ECO:0000256" key="1">
    <source>
        <dbReference type="SAM" id="Phobius"/>
    </source>
</evidence>
<accession>A0A1Z2SAY1</accession>
<evidence type="ECO:0000313" key="3">
    <source>
        <dbReference type="Proteomes" id="UP000196708"/>
    </source>
</evidence>
<dbReference type="Proteomes" id="UP000196708">
    <property type="component" value="Chromosome 1"/>
</dbReference>
<dbReference type="OrthoDB" id="1431060at2"/>
<evidence type="ECO:0008006" key="4">
    <source>
        <dbReference type="Google" id="ProtNLM"/>
    </source>
</evidence>
<keyword evidence="1" id="KW-1133">Transmembrane helix</keyword>
<protein>
    <recommendedName>
        <fullName evidence="4">SMODS and SLOG-associating 2TM effector domain-containing protein</fullName>
    </recommendedName>
</protein>
<dbReference type="AlphaFoldDB" id="A0A1Z2SAY1"/>
<keyword evidence="1" id="KW-0812">Transmembrane</keyword>
<feature type="transmembrane region" description="Helical" evidence="1">
    <location>
        <begin position="37"/>
        <end position="56"/>
    </location>
</feature>
<dbReference type="EMBL" id="CP018835">
    <property type="protein sequence ID" value="ASA54338.1"/>
    <property type="molecule type" value="Genomic_DNA"/>
</dbReference>
<gene>
    <name evidence="2" type="ORF">BSQ33_00420</name>
</gene>
<keyword evidence="1" id="KW-0472">Membrane</keyword>
<name>A0A1Z2SAY1_VIBGA</name>
<proteinExistence type="predicted"/>
<evidence type="ECO:0000313" key="2">
    <source>
        <dbReference type="EMBL" id="ASA54338.1"/>
    </source>
</evidence>
<organism evidence="2 3">
    <name type="scientific">Vibrio gazogenes</name>
    <dbReference type="NCBI Taxonomy" id="687"/>
    <lineage>
        <taxon>Bacteria</taxon>
        <taxon>Pseudomonadati</taxon>
        <taxon>Pseudomonadota</taxon>
        <taxon>Gammaproteobacteria</taxon>
        <taxon>Vibrionales</taxon>
        <taxon>Vibrionaceae</taxon>
        <taxon>Vibrio</taxon>
    </lineage>
</organism>
<reference evidence="2 3" key="1">
    <citation type="submission" date="2016-12" db="EMBL/GenBank/DDBJ databases">
        <authorList>
            <person name="Song W.-J."/>
            <person name="Kurnit D.M."/>
        </authorList>
    </citation>
    <scope>NUCLEOTIDE SEQUENCE [LARGE SCALE GENOMIC DNA]</scope>
    <source>
        <strain evidence="2 3">ATCC 43942</strain>
    </source>
</reference>
<sequence length="167" mass="19327">MVTDLTQEQYWKELYQLRVHITFLELKLEQSESYERLVKIILAVASSSSIGAWALWKDYSAVWAGIIAASQVIGAITPFLPYKSRLKAYSSLINELEELMVRSEFQWHAISQGELTPTEINKARFEIRSLKQKALTKHIQTTIPTDLKRHNRAEELANQYFATFYEG</sequence>
<feature type="transmembrane region" description="Helical" evidence="1">
    <location>
        <begin position="62"/>
        <end position="82"/>
    </location>
</feature>
<dbReference type="KEGG" id="vga:BSQ33_00420"/>